<protein>
    <submittedName>
        <fullName evidence="2">Uncharacterized protein</fullName>
    </submittedName>
</protein>
<dbReference type="EMBL" id="QZEY01000028">
    <property type="protein sequence ID" value="RJL20809.1"/>
    <property type="molecule type" value="Genomic_DNA"/>
</dbReference>
<gene>
    <name evidence="2" type="ORF">D5H75_38795</name>
</gene>
<dbReference type="InterPro" id="IPR047891">
    <property type="entry name" value="GPGG_membr"/>
</dbReference>
<feature type="transmembrane region" description="Helical" evidence="1">
    <location>
        <begin position="37"/>
        <end position="58"/>
    </location>
</feature>
<dbReference type="Proteomes" id="UP000265768">
    <property type="component" value="Unassembled WGS sequence"/>
</dbReference>
<comment type="caution">
    <text evidence="2">The sequence shown here is derived from an EMBL/GenBank/DDBJ whole genome shotgun (WGS) entry which is preliminary data.</text>
</comment>
<accession>A0A3A4A2D3</accession>
<evidence type="ECO:0000313" key="3">
    <source>
        <dbReference type="Proteomes" id="UP000265768"/>
    </source>
</evidence>
<reference evidence="2 3" key="1">
    <citation type="submission" date="2018-09" db="EMBL/GenBank/DDBJ databases">
        <title>YIM 75507 draft genome.</title>
        <authorList>
            <person name="Tang S."/>
            <person name="Feng Y."/>
        </authorList>
    </citation>
    <scope>NUCLEOTIDE SEQUENCE [LARGE SCALE GENOMIC DNA]</scope>
    <source>
        <strain evidence="2 3">YIM 75507</strain>
    </source>
</reference>
<dbReference type="AlphaFoldDB" id="A0A3A4A2D3"/>
<proteinExistence type="predicted"/>
<keyword evidence="3" id="KW-1185">Reference proteome</keyword>
<sequence length="59" mass="6094">MISRHFVGETAAMGTLLFIIAAILVIAGVVSLLRGQLLWGIVLIVVGLLVGPGGYSIFG</sequence>
<evidence type="ECO:0000256" key="1">
    <source>
        <dbReference type="SAM" id="Phobius"/>
    </source>
</evidence>
<organism evidence="2 3">
    <name type="scientific">Bailinhaonella thermotolerans</name>
    <dbReference type="NCBI Taxonomy" id="1070861"/>
    <lineage>
        <taxon>Bacteria</taxon>
        <taxon>Bacillati</taxon>
        <taxon>Actinomycetota</taxon>
        <taxon>Actinomycetes</taxon>
        <taxon>Streptosporangiales</taxon>
        <taxon>Streptosporangiaceae</taxon>
        <taxon>Bailinhaonella</taxon>
    </lineage>
</organism>
<evidence type="ECO:0000313" key="2">
    <source>
        <dbReference type="EMBL" id="RJL20809.1"/>
    </source>
</evidence>
<keyword evidence="1" id="KW-1133">Transmembrane helix</keyword>
<name>A0A3A4A2D3_9ACTN</name>
<feature type="transmembrane region" description="Helical" evidence="1">
    <location>
        <begin position="12"/>
        <end position="31"/>
    </location>
</feature>
<keyword evidence="1" id="KW-0812">Transmembrane</keyword>
<keyword evidence="1" id="KW-0472">Membrane</keyword>
<dbReference type="NCBIfam" id="NF040511">
    <property type="entry name" value="membrane_GPGG"/>
    <property type="match status" value="1"/>
</dbReference>